<reference evidence="3" key="3">
    <citation type="submission" date="2020-10" db="EMBL/GenBank/DDBJ databases">
        <authorList>
            <person name="Sedaghatjoo S."/>
        </authorList>
    </citation>
    <scope>NUCLEOTIDE SEQUENCE</scope>
    <source>
        <strain evidence="3">AZH3</strain>
    </source>
</reference>
<keyword evidence="2" id="KW-0812">Transmembrane</keyword>
<comment type="caution">
    <text evidence="4">The sequence shown here is derived from an EMBL/GenBank/DDBJ whole genome shotgun (WGS) entry which is preliminary data.</text>
</comment>
<gene>
    <name evidence="4" type="ORF">A4X03_0g7251</name>
    <name evidence="3" type="ORF">JKIAZH3_G4324</name>
</gene>
<evidence type="ECO:0000313" key="3">
    <source>
        <dbReference type="EMBL" id="CAD6940604.1"/>
    </source>
</evidence>
<keyword evidence="2" id="KW-1133">Transmembrane helix</keyword>
<accession>A0A177UCK9</accession>
<evidence type="ECO:0000256" key="1">
    <source>
        <dbReference type="SAM" id="MobiDB-lite"/>
    </source>
</evidence>
<evidence type="ECO:0000256" key="2">
    <source>
        <dbReference type="SAM" id="Phobius"/>
    </source>
</evidence>
<protein>
    <submittedName>
        <fullName evidence="4">Uncharacterized protein</fullName>
    </submittedName>
</protein>
<evidence type="ECO:0000313" key="6">
    <source>
        <dbReference type="Proteomes" id="UP000836402"/>
    </source>
</evidence>
<reference evidence="4" key="1">
    <citation type="submission" date="2016-04" db="EMBL/GenBank/DDBJ databases">
        <authorList>
            <person name="Nguyen H.D."/>
            <person name="Kesanakurti P."/>
            <person name="Cullis J."/>
            <person name="Levesque C.A."/>
            <person name="Hambleton S."/>
        </authorList>
    </citation>
    <scope>NUCLEOTIDE SEQUENCE</scope>
    <source>
        <strain evidence="4">DAOMC 238032</strain>
    </source>
</reference>
<feature type="compositionally biased region" description="Pro residues" evidence="1">
    <location>
        <begin position="192"/>
        <end position="202"/>
    </location>
</feature>
<feature type="compositionally biased region" description="Low complexity" evidence="1">
    <location>
        <begin position="61"/>
        <end position="79"/>
    </location>
</feature>
<feature type="compositionally biased region" description="Low complexity" evidence="1">
    <location>
        <begin position="349"/>
        <end position="358"/>
    </location>
</feature>
<feature type="compositionally biased region" description="Low complexity" evidence="1">
    <location>
        <begin position="1"/>
        <end position="33"/>
    </location>
</feature>
<dbReference type="AlphaFoldDB" id="A0A177UCK9"/>
<keyword evidence="6" id="KW-1185">Reference proteome</keyword>
<feature type="compositionally biased region" description="Pro residues" evidence="1">
    <location>
        <begin position="359"/>
        <end position="371"/>
    </location>
</feature>
<organism evidence="4 5">
    <name type="scientific">Tilletia caries</name>
    <name type="common">wheat bunt fungus</name>
    <dbReference type="NCBI Taxonomy" id="13290"/>
    <lineage>
        <taxon>Eukaryota</taxon>
        <taxon>Fungi</taxon>
        <taxon>Dikarya</taxon>
        <taxon>Basidiomycota</taxon>
        <taxon>Ustilaginomycotina</taxon>
        <taxon>Exobasidiomycetes</taxon>
        <taxon>Tilletiales</taxon>
        <taxon>Tilletiaceae</taxon>
        <taxon>Tilletia</taxon>
    </lineage>
</organism>
<keyword evidence="2" id="KW-0472">Membrane</keyword>
<evidence type="ECO:0000313" key="5">
    <source>
        <dbReference type="Proteomes" id="UP000077671"/>
    </source>
</evidence>
<feature type="compositionally biased region" description="Basic and acidic residues" evidence="1">
    <location>
        <begin position="107"/>
        <end position="123"/>
    </location>
</feature>
<feature type="transmembrane region" description="Helical" evidence="2">
    <location>
        <begin position="376"/>
        <end position="396"/>
    </location>
</feature>
<feature type="compositionally biased region" description="Basic and acidic residues" evidence="1">
    <location>
        <begin position="309"/>
        <end position="332"/>
    </location>
</feature>
<feature type="region of interest" description="Disordered" evidence="1">
    <location>
        <begin position="229"/>
        <end position="371"/>
    </location>
</feature>
<feature type="region of interest" description="Disordered" evidence="1">
    <location>
        <begin position="1"/>
        <end position="210"/>
    </location>
</feature>
<dbReference type="EMBL" id="CAJHJG010004392">
    <property type="protein sequence ID" value="CAD6940604.1"/>
    <property type="molecule type" value="Genomic_DNA"/>
</dbReference>
<proteinExistence type="predicted"/>
<dbReference type="EMBL" id="LWDD02001644">
    <property type="protein sequence ID" value="KAE8246523.1"/>
    <property type="molecule type" value="Genomic_DNA"/>
</dbReference>
<feature type="compositionally biased region" description="Polar residues" evidence="1">
    <location>
        <begin position="333"/>
        <end position="342"/>
    </location>
</feature>
<dbReference type="Proteomes" id="UP000077671">
    <property type="component" value="Unassembled WGS sequence"/>
</dbReference>
<sequence>MAQAITQAAAASPQPVASSASSSTSSEGSTASGRLSPSDRRQRDAQRLSRLLEARSPVNNTALLPPASSAASVSAATDTSRSRTLRVPRTMLADASWDTAPIPAHPQSERYQEREPVPVRAREPSTSTSLLLRPQRSPVARVRPSPSALPQPSPSASPRPSPSAPAPAPQPARQVRRLAPSTGLMSIHTSSPPAPIPAPAPAPVSVAEDDAAMSDLEAEYDVYQQRLTDAKRRFTKWYSATADKVQERRDRRPAVHWTPDTGGEKGKGIEGDEAESESEEQKEQDEDAEQEEEKEEEEQEQDEEDGEEATEKERDQELDQEKTETDQKEDSTHSTNLSTESVISDDIKPTQSDPDQPSTSPPHPWRSSPFLPPKPVLGTTLTISLLWTCGYILTLLQWQMRNHSKQHSGSGGSGLSAFSYSDEERQWMGEYYDPMYPELFEHPPSAEAAAATMGSGAIGEPGMGRALADALRFLAQSVR</sequence>
<feature type="compositionally biased region" description="Low complexity" evidence="1">
    <location>
        <begin position="171"/>
        <end position="180"/>
    </location>
</feature>
<feature type="compositionally biased region" description="Pro residues" evidence="1">
    <location>
        <begin position="147"/>
        <end position="170"/>
    </location>
</feature>
<reference evidence="4" key="2">
    <citation type="journal article" date="2019" name="IMA Fungus">
        <title>Genome sequencing and comparison of five Tilletia species to identify candidate genes for the detection of regulated species infecting wheat.</title>
        <authorList>
            <person name="Nguyen H.D.T."/>
            <person name="Sultana T."/>
            <person name="Kesanakurti P."/>
            <person name="Hambleton S."/>
        </authorList>
    </citation>
    <scope>NUCLEOTIDE SEQUENCE</scope>
    <source>
        <strain evidence="4">DAOMC 238032</strain>
    </source>
</reference>
<name>A0A177UCK9_9BASI</name>
<feature type="compositionally biased region" description="Basic and acidic residues" evidence="1">
    <location>
        <begin position="244"/>
        <end position="253"/>
    </location>
</feature>
<feature type="compositionally biased region" description="Basic and acidic residues" evidence="1">
    <location>
        <begin position="37"/>
        <end position="53"/>
    </location>
</feature>
<evidence type="ECO:0000313" key="4">
    <source>
        <dbReference type="EMBL" id="KAE8246523.1"/>
    </source>
</evidence>
<feature type="compositionally biased region" description="Acidic residues" evidence="1">
    <location>
        <begin position="271"/>
        <end position="308"/>
    </location>
</feature>
<dbReference type="Proteomes" id="UP000836402">
    <property type="component" value="Unassembled WGS sequence"/>
</dbReference>